<dbReference type="InterPro" id="IPR001647">
    <property type="entry name" value="HTH_TetR"/>
</dbReference>
<dbReference type="Pfam" id="PF13977">
    <property type="entry name" value="TetR_C_6"/>
    <property type="match status" value="1"/>
</dbReference>
<dbReference type="GO" id="GO:0000976">
    <property type="term" value="F:transcription cis-regulatory region binding"/>
    <property type="evidence" value="ECO:0007669"/>
    <property type="project" value="TreeGrafter"/>
</dbReference>
<evidence type="ECO:0000313" key="6">
    <source>
        <dbReference type="Proteomes" id="UP000215896"/>
    </source>
</evidence>
<reference evidence="5 6" key="1">
    <citation type="submission" date="2017-07" db="EMBL/GenBank/DDBJ databases">
        <title>Draft whole genome sequences of clinical Proprionibacteriaceae strains.</title>
        <authorList>
            <person name="Bernier A.-M."/>
            <person name="Bernard K."/>
            <person name="Domingo M.-C."/>
        </authorList>
    </citation>
    <scope>NUCLEOTIDE SEQUENCE [LARGE SCALE GENOMIC DNA]</scope>
    <source>
        <strain evidence="5 6">NML 030167</strain>
    </source>
</reference>
<keyword evidence="2 3" id="KW-0238">DNA-binding</keyword>
<dbReference type="PROSITE" id="PS50977">
    <property type="entry name" value="HTH_TETR_2"/>
    <property type="match status" value="1"/>
</dbReference>
<dbReference type="PANTHER" id="PTHR30055">
    <property type="entry name" value="HTH-TYPE TRANSCRIPTIONAL REGULATOR RUTR"/>
    <property type="match status" value="1"/>
</dbReference>
<dbReference type="PANTHER" id="PTHR30055:SF226">
    <property type="entry name" value="HTH-TYPE TRANSCRIPTIONAL REGULATOR PKSA"/>
    <property type="match status" value="1"/>
</dbReference>
<keyword evidence="1" id="KW-0678">Repressor</keyword>
<dbReference type="InterPro" id="IPR050109">
    <property type="entry name" value="HTH-type_TetR-like_transc_reg"/>
</dbReference>
<name>A0A255GPV5_9ACTN</name>
<evidence type="ECO:0000259" key="4">
    <source>
        <dbReference type="PROSITE" id="PS50977"/>
    </source>
</evidence>
<protein>
    <submittedName>
        <fullName evidence="5">TetR family transcriptional regulator</fullName>
    </submittedName>
</protein>
<dbReference type="GO" id="GO:0003700">
    <property type="term" value="F:DNA-binding transcription factor activity"/>
    <property type="evidence" value="ECO:0007669"/>
    <property type="project" value="TreeGrafter"/>
</dbReference>
<sequence length="210" mass="23586">MTATTTSNAARADRGVDKSERRRIELAESALATLGELGYARTSLREIAQNSPFSHGVVHYYFADKTELIVYCVRHYKAQCVHRYDEIVETSQTDGELRERFTAKLVESLLGEAEMHRLWYDLRSQSMFTPELRDAVEAIDDSLATMVGRVLDRICELAGTEALVDHQTAYALLDGIFEQALLDHHAEKPAVTQTLTSRALTTLDLLIPRG</sequence>
<evidence type="ECO:0000256" key="3">
    <source>
        <dbReference type="PROSITE-ProRule" id="PRU00335"/>
    </source>
</evidence>
<dbReference type="AlphaFoldDB" id="A0A255GPV5"/>
<feature type="DNA-binding region" description="H-T-H motif" evidence="3">
    <location>
        <begin position="43"/>
        <end position="62"/>
    </location>
</feature>
<dbReference type="SUPFAM" id="SSF46689">
    <property type="entry name" value="Homeodomain-like"/>
    <property type="match status" value="1"/>
</dbReference>
<accession>A0A255GPV5</accession>
<comment type="caution">
    <text evidence="5">The sequence shown here is derived from an EMBL/GenBank/DDBJ whole genome shotgun (WGS) entry which is preliminary data.</text>
</comment>
<evidence type="ECO:0000256" key="2">
    <source>
        <dbReference type="ARBA" id="ARBA00023125"/>
    </source>
</evidence>
<dbReference type="OrthoDB" id="8220622at2"/>
<dbReference type="Gene3D" id="1.10.357.10">
    <property type="entry name" value="Tetracycline Repressor, domain 2"/>
    <property type="match status" value="1"/>
</dbReference>
<dbReference type="InterPro" id="IPR009057">
    <property type="entry name" value="Homeodomain-like_sf"/>
</dbReference>
<dbReference type="Pfam" id="PF00440">
    <property type="entry name" value="TetR_N"/>
    <property type="match status" value="1"/>
</dbReference>
<proteinExistence type="predicted"/>
<organism evidence="5 6">
    <name type="scientific">Enemella evansiae</name>
    <dbReference type="NCBI Taxonomy" id="2016499"/>
    <lineage>
        <taxon>Bacteria</taxon>
        <taxon>Bacillati</taxon>
        <taxon>Actinomycetota</taxon>
        <taxon>Actinomycetes</taxon>
        <taxon>Propionibacteriales</taxon>
        <taxon>Propionibacteriaceae</taxon>
        <taxon>Enemella</taxon>
    </lineage>
</organism>
<dbReference type="InterPro" id="IPR039538">
    <property type="entry name" value="BetI_C"/>
</dbReference>
<gene>
    <name evidence="5" type="ORF">CGZ94_03040</name>
</gene>
<dbReference type="Proteomes" id="UP000215896">
    <property type="component" value="Unassembled WGS sequence"/>
</dbReference>
<feature type="domain" description="HTH tetR-type" evidence="4">
    <location>
        <begin position="20"/>
        <end position="80"/>
    </location>
</feature>
<dbReference type="EMBL" id="NMVO01000001">
    <property type="protein sequence ID" value="OYO17857.1"/>
    <property type="molecule type" value="Genomic_DNA"/>
</dbReference>
<keyword evidence="6" id="KW-1185">Reference proteome</keyword>
<evidence type="ECO:0000256" key="1">
    <source>
        <dbReference type="ARBA" id="ARBA00022491"/>
    </source>
</evidence>
<dbReference type="RefSeq" id="WP_094404625.1">
    <property type="nucleotide sequence ID" value="NZ_NMVO01000001.1"/>
</dbReference>
<evidence type="ECO:0000313" key="5">
    <source>
        <dbReference type="EMBL" id="OYO17857.1"/>
    </source>
</evidence>